<organism evidence="1">
    <name type="scientific">Siphoviridae sp. ctxYv12</name>
    <dbReference type="NCBI Taxonomy" id="2827974"/>
    <lineage>
        <taxon>Viruses</taxon>
        <taxon>Duplodnaviria</taxon>
        <taxon>Heunggongvirae</taxon>
        <taxon>Uroviricota</taxon>
        <taxon>Caudoviricetes</taxon>
    </lineage>
</organism>
<proteinExistence type="predicted"/>
<protein>
    <submittedName>
        <fullName evidence="1">NgoFVII restriction endonuclease</fullName>
    </submittedName>
</protein>
<evidence type="ECO:0000313" key="1">
    <source>
        <dbReference type="EMBL" id="DAF45765.1"/>
    </source>
</evidence>
<keyword evidence="1" id="KW-0378">Hydrolase</keyword>
<keyword evidence="1" id="KW-0540">Nuclease</keyword>
<sequence>MAKLGSYIVDIGEIHLDWGIERAPGREREEGEGYIKIPLRSAKELELYNSTYLGRDKYGINLFYAEFVDGFRINEVVTLKTTGHSGKESSNSIYAKNLQGLKDLKLIKEWFDYNKATTSNKVKVSVVAFDKIRLEII</sequence>
<reference evidence="1" key="1">
    <citation type="journal article" date="2021" name="Proc. Natl. Acad. Sci. U.S.A.">
        <title>A Catalog of Tens of Thousands of Viruses from Human Metagenomes Reveals Hidden Associations with Chronic Diseases.</title>
        <authorList>
            <person name="Tisza M.J."/>
            <person name="Buck C.B."/>
        </authorList>
    </citation>
    <scope>NUCLEOTIDE SEQUENCE</scope>
    <source>
        <strain evidence="1">CtxYv12</strain>
    </source>
</reference>
<dbReference type="GO" id="GO:0004519">
    <property type="term" value="F:endonuclease activity"/>
    <property type="evidence" value="ECO:0007669"/>
    <property type="project" value="UniProtKB-KW"/>
</dbReference>
<name>A0A8S5S407_9CAUD</name>
<keyword evidence="1" id="KW-0255">Endonuclease</keyword>
<accession>A0A8S5S407</accession>
<dbReference type="EMBL" id="BK032518">
    <property type="protein sequence ID" value="DAF45765.1"/>
    <property type="molecule type" value="Genomic_DNA"/>
</dbReference>